<dbReference type="OrthoDB" id="9808166at2"/>
<dbReference type="PANTHER" id="PTHR11361">
    <property type="entry name" value="DNA MISMATCH REPAIR PROTEIN MUTS FAMILY MEMBER"/>
    <property type="match status" value="1"/>
</dbReference>
<keyword evidence="1" id="KW-0547">Nucleotide-binding</keyword>
<dbReference type="HOGENOM" id="CLU_036487_0_0_9"/>
<dbReference type="eggNOG" id="COG0249">
    <property type="taxonomic scope" value="Bacteria"/>
</dbReference>
<name>R7RR14_9CLOT</name>
<reference evidence="5" key="1">
    <citation type="submission" date="2013-03" db="EMBL/GenBank/DDBJ databases">
        <title>Draft genome sequence of the hydrogen-ethanol-producing anaerobic alkalithermophilic Caloramator celere.</title>
        <authorList>
            <person name="Ciranna A."/>
            <person name="Larjo A."/>
            <person name="Kivisto A."/>
            <person name="Santala V."/>
            <person name="Roos C."/>
            <person name="Karp M."/>
        </authorList>
    </citation>
    <scope>NUCLEOTIDE SEQUENCE [LARGE SCALE GENOMIC DNA]</scope>
    <source>
        <strain evidence="5">DSM 8682</strain>
    </source>
</reference>
<keyword evidence="3" id="KW-0238">DNA-binding</keyword>
<dbReference type="SMART" id="SM00534">
    <property type="entry name" value="MUTSac"/>
    <property type="match status" value="1"/>
</dbReference>
<dbReference type="AlphaFoldDB" id="R7RR14"/>
<dbReference type="InterPro" id="IPR045076">
    <property type="entry name" value="MutS"/>
</dbReference>
<accession>R7RR14</accession>
<evidence type="ECO:0000259" key="4">
    <source>
        <dbReference type="SMART" id="SM00534"/>
    </source>
</evidence>
<sequence length="514" mass="59949">MFYSILFKTKEQHEQKRCTDEPDCFKDLNLNQIFNQVLKNKKEFKLESLFYTPLQDVEIISYRQEVMHDLENEKLRRIISNFSKNIYNIDKNMIKITEALTSKKSYENNYLTRGMLLNCAEKYCTEINNLVDGLKENKLHSEGLNSFAEYLLDYIESDTFKEFYSHVIRLQNQLSTVEYCMYIKNGTIRVRKYEGEIDYSQKLLKCFEKFRQGEVKDYHKKLDEEPIATHVEAEVLNMVASLYKDIFTDLNIFCEKYMYFIDNTISRFACEIQFYLSWLEYILPLRQVGLPFNYPKLVDNAEHIYVREGFDLALAFITRENTVTNDFILNTPERIMVVTGPNQGGKTTFARAFGQMHWLASLGLCIPGSEATLNIFDNIFTHFAREEDLSSLNGKLQDDLIRLHDLLKKATNRSIIIVNEIFSSTTLSDALVLGQYMMDAISKIGAIAVVVTFLDKLAYHGEETVSMVSIVNESDPTERTYKIIRKPPDGLAYAIHIANKYNLTYEQICRRLKK</sequence>
<gene>
    <name evidence="5" type="ORF">TCEL_00673</name>
</gene>
<evidence type="ECO:0000313" key="6">
    <source>
        <dbReference type="Proteomes" id="UP000014923"/>
    </source>
</evidence>
<proteinExistence type="predicted"/>
<dbReference type="GO" id="GO:0005524">
    <property type="term" value="F:ATP binding"/>
    <property type="evidence" value="ECO:0007669"/>
    <property type="project" value="UniProtKB-KW"/>
</dbReference>
<evidence type="ECO:0000313" key="5">
    <source>
        <dbReference type="EMBL" id="CDF58627.1"/>
    </source>
</evidence>
<evidence type="ECO:0000256" key="2">
    <source>
        <dbReference type="ARBA" id="ARBA00022840"/>
    </source>
</evidence>
<dbReference type="GO" id="GO:0006298">
    <property type="term" value="P:mismatch repair"/>
    <property type="evidence" value="ECO:0007669"/>
    <property type="project" value="InterPro"/>
</dbReference>
<dbReference type="SUPFAM" id="SSF52540">
    <property type="entry name" value="P-loop containing nucleoside triphosphate hydrolases"/>
    <property type="match status" value="1"/>
</dbReference>
<dbReference type="GO" id="GO:0140664">
    <property type="term" value="F:ATP-dependent DNA damage sensor activity"/>
    <property type="evidence" value="ECO:0007669"/>
    <property type="project" value="InterPro"/>
</dbReference>
<dbReference type="InterPro" id="IPR036187">
    <property type="entry name" value="DNA_mismatch_repair_MutS_sf"/>
</dbReference>
<protein>
    <submittedName>
        <fullName evidence="5">MutS domain protein, family 5</fullName>
    </submittedName>
</protein>
<dbReference type="Proteomes" id="UP000014923">
    <property type="component" value="Unassembled WGS sequence"/>
</dbReference>
<dbReference type="InterPro" id="IPR027417">
    <property type="entry name" value="P-loop_NTPase"/>
</dbReference>
<dbReference type="InterPro" id="IPR000432">
    <property type="entry name" value="DNA_mismatch_repair_MutS_C"/>
</dbReference>
<dbReference type="GO" id="GO:0030983">
    <property type="term" value="F:mismatched DNA binding"/>
    <property type="evidence" value="ECO:0007669"/>
    <property type="project" value="InterPro"/>
</dbReference>
<feature type="domain" description="DNA mismatch repair proteins mutS family" evidence="4">
    <location>
        <begin position="333"/>
        <end position="513"/>
    </location>
</feature>
<dbReference type="EMBL" id="CAVN010000097">
    <property type="protein sequence ID" value="CDF58627.1"/>
    <property type="molecule type" value="Genomic_DNA"/>
</dbReference>
<keyword evidence="2" id="KW-0067">ATP-binding</keyword>
<dbReference type="RefSeq" id="WP_018662897.1">
    <property type="nucleotide sequence ID" value="NZ_HF952018.1"/>
</dbReference>
<keyword evidence="6" id="KW-1185">Reference proteome</keyword>
<dbReference type="Pfam" id="PF00488">
    <property type="entry name" value="MutS_V"/>
    <property type="match status" value="1"/>
</dbReference>
<dbReference type="PANTHER" id="PTHR11361:SF34">
    <property type="entry name" value="DNA MISMATCH REPAIR PROTEIN MSH1, MITOCHONDRIAL"/>
    <property type="match status" value="1"/>
</dbReference>
<comment type="caution">
    <text evidence="5">The sequence shown here is derived from an EMBL/GenBank/DDBJ whole genome shotgun (WGS) entry which is preliminary data.</text>
</comment>
<dbReference type="Gene3D" id="3.40.50.300">
    <property type="entry name" value="P-loop containing nucleotide triphosphate hydrolases"/>
    <property type="match status" value="1"/>
</dbReference>
<evidence type="ECO:0000256" key="3">
    <source>
        <dbReference type="ARBA" id="ARBA00023125"/>
    </source>
</evidence>
<evidence type="ECO:0000256" key="1">
    <source>
        <dbReference type="ARBA" id="ARBA00022741"/>
    </source>
</evidence>
<organism evidence="5 6">
    <name type="scientific">Thermobrachium celere DSM 8682</name>
    <dbReference type="NCBI Taxonomy" id="941824"/>
    <lineage>
        <taxon>Bacteria</taxon>
        <taxon>Bacillati</taxon>
        <taxon>Bacillota</taxon>
        <taxon>Clostridia</taxon>
        <taxon>Eubacteriales</taxon>
        <taxon>Clostridiaceae</taxon>
        <taxon>Thermobrachium</taxon>
    </lineage>
</organism>
<dbReference type="GO" id="GO:0005829">
    <property type="term" value="C:cytosol"/>
    <property type="evidence" value="ECO:0007669"/>
    <property type="project" value="TreeGrafter"/>
</dbReference>
<dbReference type="SUPFAM" id="SSF48334">
    <property type="entry name" value="DNA repair protein MutS, domain III"/>
    <property type="match status" value="1"/>
</dbReference>